<dbReference type="PANTHER" id="PTHR22874">
    <property type="entry name" value="ACTIVATING MOLECULE IN BECN1-REGULATED AUTOPHAGY PROTEIN 1"/>
    <property type="match status" value="1"/>
</dbReference>
<gene>
    <name evidence="1" type="ORF">KSP40_PGU005969</name>
</gene>
<dbReference type="EMBL" id="JBBWWR010000008">
    <property type="protein sequence ID" value="KAK8962982.1"/>
    <property type="molecule type" value="Genomic_DNA"/>
</dbReference>
<dbReference type="InterPro" id="IPR015943">
    <property type="entry name" value="WD40/YVTN_repeat-like_dom_sf"/>
</dbReference>
<reference evidence="1 2" key="1">
    <citation type="journal article" date="2022" name="Nat. Plants">
        <title>Genomes of leafy and leafless Platanthera orchids illuminate the evolution of mycoheterotrophy.</title>
        <authorList>
            <person name="Li M.H."/>
            <person name="Liu K.W."/>
            <person name="Li Z."/>
            <person name="Lu H.C."/>
            <person name="Ye Q.L."/>
            <person name="Zhang D."/>
            <person name="Wang J.Y."/>
            <person name="Li Y.F."/>
            <person name="Zhong Z.M."/>
            <person name="Liu X."/>
            <person name="Yu X."/>
            <person name="Liu D.K."/>
            <person name="Tu X.D."/>
            <person name="Liu B."/>
            <person name="Hao Y."/>
            <person name="Liao X.Y."/>
            <person name="Jiang Y.T."/>
            <person name="Sun W.H."/>
            <person name="Chen J."/>
            <person name="Chen Y.Q."/>
            <person name="Ai Y."/>
            <person name="Zhai J.W."/>
            <person name="Wu S.S."/>
            <person name="Zhou Z."/>
            <person name="Hsiao Y.Y."/>
            <person name="Wu W.L."/>
            <person name="Chen Y.Y."/>
            <person name="Lin Y.F."/>
            <person name="Hsu J.L."/>
            <person name="Li C.Y."/>
            <person name="Wang Z.W."/>
            <person name="Zhao X."/>
            <person name="Zhong W.Y."/>
            <person name="Ma X.K."/>
            <person name="Ma L."/>
            <person name="Huang J."/>
            <person name="Chen G.Z."/>
            <person name="Huang M.Z."/>
            <person name="Huang L."/>
            <person name="Peng D.H."/>
            <person name="Luo Y.B."/>
            <person name="Zou S.Q."/>
            <person name="Chen S.P."/>
            <person name="Lan S."/>
            <person name="Tsai W.C."/>
            <person name="Van de Peer Y."/>
            <person name="Liu Z.J."/>
        </authorList>
    </citation>
    <scope>NUCLEOTIDE SEQUENCE [LARGE SCALE GENOMIC DNA]</scope>
    <source>
        <strain evidence="1">Lor288</strain>
    </source>
</reference>
<protein>
    <submittedName>
        <fullName evidence="1">Uncharacterized protein</fullName>
    </submittedName>
</protein>
<name>A0ABR2MFP1_9ASPA</name>
<organism evidence="1 2">
    <name type="scientific">Platanthera guangdongensis</name>
    <dbReference type="NCBI Taxonomy" id="2320717"/>
    <lineage>
        <taxon>Eukaryota</taxon>
        <taxon>Viridiplantae</taxon>
        <taxon>Streptophyta</taxon>
        <taxon>Embryophyta</taxon>
        <taxon>Tracheophyta</taxon>
        <taxon>Spermatophyta</taxon>
        <taxon>Magnoliopsida</taxon>
        <taxon>Liliopsida</taxon>
        <taxon>Asparagales</taxon>
        <taxon>Orchidaceae</taxon>
        <taxon>Orchidoideae</taxon>
        <taxon>Orchideae</taxon>
        <taxon>Orchidinae</taxon>
        <taxon>Platanthera</taxon>
    </lineage>
</organism>
<keyword evidence="2" id="KW-1185">Reference proteome</keyword>
<evidence type="ECO:0000313" key="2">
    <source>
        <dbReference type="Proteomes" id="UP001412067"/>
    </source>
</evidence>
<dbReference type="InterPro" id="IPR036322">
    <property type="entry name" value="WD40_repeat_dom_sf"/>
</dbReference>
<dbReference type="SUPFAM" id="SSF50978">
    <property type="entry name" value="WD40 repeat-like"/>
    <property type="match status" value="1"/>
</dbReference>
<dbReference type="PANTHER" id="PTHR22874:SF1">
    <property type="entry name" value="ACTIVATING MOLECULE IN BECN1-REGULATED AUTOPHAGY PROTEIN 1"/>
    <property type="match status" value="1"/>
</dbReference>
<dbReference type="Proteomes" id="UP001412067">
    <property type="component" value="Unassembled WGS sequence"/>
</dbReference>
<dbReference type="Gene3D" id="2.130.10.10">
    <property type="entry name" value="YVTN repeat-like/Quinoprotein amine dehydrogenase"/>
    <property type="match status" value="1"/>
</dbReference>
<proteinExistence type="predicted"/>
<sequence>MSTLAVGSSLLYRPIASIAFHAQGELLAVASGHKLYIWNYNRRGETSSPTIVLKTRRSLRAVHFHTHGSPFLLTTEVNNLDSPDSPLTLATTSGYLQYPPPAVLFTNINSRLHSFVETKVPLIGRAGDSANDQHKADASIDNQQGLLDWTPQLDNSVTLMEMSPAETQNSSLIDINTHSLTPRVETFEHGSLVRTIDSTNGQLSSWFQNRYTGNAERTYATNSLTVALRYLSLKLELLMTVILQ</sequence>
<comment type="caution">
    <text evidence="1">The sequence shown here is derived from an EMBL/GenBank/DDBJ whole genome shotgun (WGS) entry which is preliminary data.</text>
</comment>
<evidence type="ECO:0000313" key="1">
    <source>
        <dbReference type="EMBL" id="KAK8962982.1"/>
    </source>
</evidence>
<accession>A0ABR2MFP1</accession>
<dbReference type="InterPro" id="IPR052596">
    <property type="entry name" value="AMBRA1_autophagy"/>
</dbReference>